<dbReference type="Gene3D" id="3.90.110.10">
    <property type="entry name" value="Lactate dehydrogenase/glycoside hydrolase, family 4, C-terminal"/>
    <property type="match status" value="1"/>
</dbReference>
<feature type="domain" description="Lactate/malate dehydrogenase C-terminal" evidence="3">
    <location>
        <begin position="136"/>
        <end position="274"/>
    </location>
</feature>
<dbReference type="PANTHER" id="PTHR43128">
    <property type="entry name" value="L-2-HYDROXYCARBOXYLATE DEHYDROGENASE (NAD(P)(+))"/>
    <property type="match status" value="1"/>
</dbReference>
<dbReference type="InterPro" id="IPR001236">
    <property type="entry name" value="Lactate/malate_DH_N"/>
</dbReference>
<evidence type="ECO:0000259" key="2">
    <source>
        <dbReference type="Pfam" id="PF00056"/>
    </source>
</evidence>
<dbReference type="RefSeq" id="WP_224325204.1">
    <property type="nucleotide sequence ID" value="NZ_JACGBB010000004.1"/>
</dbReference>
<dbReference type="InterPro" id="IPR001557">
    <property type="entry name" value="L-lactate/malate_DH"/>
</dbReference>
<evidence type="ECO:0000259" key="3">
    <source>
        <dbReference type="Pfam" id="PF02866"/>
    </source>
</evidence>
<keyword evidence="1" id="KW-0560">Oxidoreductase</keyword>
<proteinExistence type="inferred from homology"/>
<dbReference type="Pfam" id="PF02866">
    <property type="entry name" value="Ldh_1_C"/>
    <property type="match status" value="1"/>
</dbReference>
<dbReference type="PIRSF" id="PIRSF000102">
    <property type="entry name" value="Lac_mal_DH"/>
    <property type="match status" value="1"/>
</dbReference>
<dbReference type="SUPFAM" id="SSF56327">
    <property type="entry name" value="LDH C-terminal domain-like"/>
    <property type="match status" value="1"/>
</dbReference>
<gene>
    <name evidence="4" type="ORF">AVCANL283_02495</name>
</gene>
<evidence type="ECO:0000313" key="5">
    <source>
        <dbReference type="Proteomes" id="UP000786183"/>
    </source>
</evidence>
<evidence type="ECO:0000313" key="4">
    <source>
        <dbReference type="EMBL" id="MBZ7986989.1"/>
    </source>
</evidence>
<evidence type="ECO:0000256" key="1">
    <source>
        <dbReference type="RuleBase" id="RU003369"/>
    </source>
</evidence>
<reference evidence="4 5" key="1">
    <citation type="submission" date="2020-07" db="EMBL/GenBank/DDBJ databases">
        <title>Transfer of Campylobacter canadensis to the novel genus Avispirillum gen. nov., that also includes two novel species recovered from migratory waterfowl: Avispirillum anseris sp. nov. and Avispirillum brantae sp. nov.</title>
        <authorList>
            <person name="Miller W.G."/>
            <person name="Chapman M.H."/>
            <person name="Yee E."/>
            <person name="Inglis G.D."/>
        </authorList>
    </citation>
    <scope>NUCLEOTIDE SEQUENCE [LARGE SCALE GENOMIC DNA]</scope>
    <source>
        <strain evidence="4 5">L283</strain>
    </source>
</reference>
<name>A0ABS7WSE8_9BACT</name>
<keyword evidence="5" id="KW-1185">Reference proteome</keyword>
<dbReference type="InterPro" id="IPR036291">
    <property type="entry name" value="NAD(P)-bd_dom_sf"/>
</dbReference>
<dbReference type="PRINTS" id="PR00086">
    <property type="entry name" value="LLDHDRGNASE"/>
</dbReference>
<dbReference type="PANTHER" id="PTHR43128:SF31">
    <property type="entry name" value="L-LACTATE DEHYDROGENASE"/>
    <property type="match status" value="1"/>
</dbReference>
<accession>A0ABS7WSE8</accession>
<dbReference type="EMBL" id="JACGBB010000004">
    <property type="protein sequence ID" value="MBZ7986989.1"/>
    <property type="molecule type" value="Genomic_DNA"/>
</dbReference>
<feature type="domain" description="Lactate/malate dehydrogenase N-terminal" evidence="2">
    <location>
        <begin position="1"/>
        <end position="133"/>
    </location>
</feature>
<comment type="caution">
    <text evidence="4">The sequence shown here is derived from an EMBL/GenBank/DDBJ whole genome shotgun (WGS) entry which is preliminary data.</text>
</comment>
<dbReference type="SUPFAM" id="SSF51735">
    <property type="entry name" value="NAD(P)-binding Rossmann-fold domains"/>
    <property type="match status" value="1"/>
</dbReference>
<organism evidence="4 5">
    <name type="scientific">Campylobacter canadensis</name>
    <dbReference type="NCBI Taxonomy" id="449520"/>
    <lineage>
        <taxon>Bacteria</taxon>
        <taxon>Pseudomonadati</taxon>
        <taxon>Campylobacterota</taxon>
        <taxon>Epsilonproteobacteria</taxon>
        <taxon>Campylobacterales</taxon>
        <taxon>Campylobacteraceae</taxon>
        <taxon>Campylobacter</taxon>
    </lineage>
</organism>
<evidence type="ECO:0008006" key="6">
    <source>
        <dbReference type="Google" id="ProtNLM"/>
    </source>
</evidence>
<dbReference type="Proteomes" id="UP000786183">
    <property type="component" value="Unassembled WGS sequence"/>
</dbReference>
<dbReference type="Gene3D" id="3.40.50.720">
    <property type="entry name" value="NAD(P)-binding Rossmann-like Domain"/>
    <property type="match status" value="1"/>
</dbReference>
<dbReference type="Pfam" id="PF00056">
    <property type="entry name" value="Ldh_1_N"/>
    <property type="match status" value="1"/>
</dbReference>
<sequence>MKIGIIGLGAVGSASAFLLASKKIANSLFFYDVNKDLANAQKIDLEDAIFDVKINVVDDVSAMLECDLILFAFSALICANRVDELRANYDICKEICPKLSNFKGIILIATNPNDSIVFYAQKLSKLNPKKIFGTGTSLDTQRLRAILSLKLNISANNINAYMLAEHGDTMFFAQSISTILNKNIKDFFIDNNLEYDYLAIEKEVITRGADIFKVKNKTEYGISSTILRIISCIKNDEKKIFPLSVVEENLAYSYTYLLGKDGIDRKISLNLNEDDLIN</sequence>
<protein>
    <recommendedName>
        <fullName evidence="6">L-lactate dehydrogenase</fullName>
    </recommendedName>
</protein>
<dbReference type="InterPro" id="IPR022383">
    <property type="entry name" value="Lactate/malate_DH_C"/>
</dbReference>
<dbReference type="InterPro" id="IPR015955">
    <property type="entry name" value="Lactate_DH/Glyco_Ohase_4_C"/>
</dbReference>
<comment type="similarity">
    <text evidence="1">Belongs to the LDH/MDH superfamily.</text>
</comment>